<name>B4HTK1_DROSE</name>
<dbReference type="Proteomes" id="UP000001292">
    <property type="component" value="Unassembled WGS sequence"/>
</dbReference>
<dbReference type="AlphaFoldDB" id="B4HTK1"/>
<dbReference type="HOGENOM" id="CLU_2624644_0_0_1"/>
<proteinExistence type="predicted"/>
<keyword evidence="2" id="KW-1185">Reference proteome</keyword>
<protein>
    <submittedName>
        <fullName evidence="1">GM14084</fullName>
    </submittedName>
</protein>
<evidence type="ECO:0000313" key="1">
    <source>
        <dbReference type="EMBL" id="EDW50272.1"/>
    </source>
</evidence>
<organism evidence="2">
    <name type="scientific">Drosophila sechellia</name>
    <name type="common">Fruit fly</name>
    <dbReference type="NCBI Taxonomy" id="7238"/>
    <lineage>
        <taxon>Eukaryota</taxon>
        <taxon>Metazoa</taxon>
        <taxon>Ecdysozoa</taxon>
        <taxon>Arthropoda</taxon>
        <taxon>Hexapoda</taxon>
        <taxon>Insecta</taxon>
        <taxon>Pterygota</taxon>
        <taxon>Neoptera</taxon>
        <taxon>Endopterygota</taxon>
        <taxon>Diptera</taxon>
        <taxon>Brachycera</taxon>
        <taxon>Muscomorpha</taxon>
        <taxon>Ephydroidea</taxon>
        <taxon>Drosophilidae</taxon>
        <taxon>Drosophila</taxon>
        <taxon>Sophophora</taxon>
    </lineage>
</organism>
<accession>B4HTK1</accession>
<evidence type="ECO:0000313" key="2">
    <source>
        <dbReference type="Proteomes" id="UP000001292"/>
    </source>
</evidence>
<dbReference type="EMBL" id="CH480817">
    <property type="protein sequence ID" value="EDW50272.1"/>
    <property type="molecule type" value="Genomic_DNA"/>
</dbReference>
<reference evidence="1 2" key="1">
    <citation type="journal article" date="2007" name="Nature">
        <title>Evolution of genes and genomes on the Drosophila phylogeny.</title>
        <authorList>
            <consortium name="Drosophila 12 Genomes Consortium"/>
            <person name="Clark A.G."/>
            <person name="Eisen M.B."/>
            <person name="Smith D.R."/>
            <person name="Bergman C.M."/>
            <person name="Oliver B."/>
            <person name="Markow T.A."/>
            <person name="Kaufman T.C."/>
            <person name="Kellis M."/>
            <person name="Gelbart W."/>
            <person name="Iyer V.N."/>
            <person name="Pollard D.A."/>
            <person name="Sackton T.B."/>
            <person name="Larracuente A.M."/>
            <person name="Singh N.D."/>
            <person name="Abad J.P."/>
            <person name="Abt D.N."/>
            <person name="Adryan B."/>
            <person name="Aguade M."/>
            <person name="Akashi H."/>
            <person name="Anderson W.W."/>
            <person name="Aquadro C.F."/>
            <person name="Ardell D.H."/>
            <person name="Arguello R."/>
            <person name="Artieri C.G."/>
            <person name="Barbash D.A."/>
            <person name="Barker D."/>
            <person name="Barsanti P."/>
            <person name="Batterham P."/>
            <person name="Batzoglou S."/>
            <person name="Begun D."/>
            <person name="Bhutkar A."/>
            <person name="Blanco E."/>
            <person name="Bosak S.A."/>
            <person name="Bradley R.K."/>
            <person name="Brand A.D."/>
            <person name="Brent M.R."/>
            <person name="Brooks A.N."/>
            <person name="Brown R.H."/>
            <person name="Butlin R.K."/>
            <person name="Caggese C."/>
            <person name="Calvi B.R."/>
            <person name="Bernardo de Carvalho A."/>
            <person name="Caspi A."/>
            <person name="Castrezana S."/>
            <person name="Celniker S.E."/>
            <person name="Chang J.L."/>
            <person name="Chapple C."/>
            <person name="Chatterji S."/>
            <person name="Chinwalla A."/>
            <person name="Civetta A."/>
            <person name="Clifton S.W."/>
            <person name="Comeron J.M."/>
            <person name="Costello J.C."/>
            <person name="Coyne J.A."/>
            <person name="Daub J."/>
            <person name="David R.G."/>
            <person name="Delcher A.L."/>
            <person name="Delehaunty K."/>
            <person name="Do C.B."/>
            <person name="Ebling H."/>
            <person name="Edwards K."/>
            <person name="Eickbush T."/>
            <person name="Evans J.D."/>
            <person name="Filipski A."/>
            <person name="Findeiss S."/>
            <person name="Freyhult E."/>
            <person name="Fulton L."/>
            <person name="Fulton R."/>
            <person name="Garcia A.C."/>
            <person name="Gardiner A."/>
            <person name="Garfield D.A."/>
            <person name="Garvin B.E."/>
            <person name="Gibson G."/>
            <person name="Gilbert D."/>
            <person name="Gnerre S."/>
            <person name="Godfrey J."/>
            <person name="Good R."/>
            <person name="Gotea V."/>
            <person name="Gravely B."/>
            <person name="Greenberg A.J."/>
            <person name="Griffiths-Jones S."/>
            <person name="Gross S."/>
            <person name="Guigo R."/>
            <person name="Gustafson E.A."/>
            <person name="Haerty W."/>
            <person name="Hahn M.W."/>
            <person name="Halligan D.L."/>
            <person name="Halpern A.L."/>
            <person name="Halter G.M."/>
            <person name="Han M.V."/>
            <person name="Heger A."/>
            <person name="Hillier L."/>
            <person name="Hinrichs A.S."/>
            <person name="Holmes I."/>
            <person name="Hoskins R.A."/>
            <person name="Hubisz M.J."/>
            <person name="Hultmark D."/>
            <person name="Huntley M.A."/>
            <person name="Jaffe D.B."/>
            <person name="Jagadeeshan S."/>
            <person name="Jeck W.R."/>
            <person name="Johnson J."/>
            <person name="Jones C.D."/>
            <person name="Jordan W.C."/>
            <person name="Karpen G.H."/>
            <person name="Kataoka E."/>
            <person name="Keightley P.D."/>
            <person name="Kheradpour P."/>
            <person name="Kirkness E.F."/>
            <person name="Koerich L.B."/>
            <person name="Kristiansen K."/>
            <person name="Kudrna D."/>
            <person name="Kulathinal R.J."/>
            <person name="Kumar S."/>
            <person name="Kwok R."/>
            <person name="Lander E."/>
            <person name="Langley C.H."/>
            <person name="Lapoint R."/>
            <person name="Lazzaro B.P."/>
            <person name="Lee S.J."/>
            <person name="Levesque L."/>
            <person name="Li R."/>
            <person name="Lin C.F."/>
            <person name="Lin M.F."/>
            <person name="Lindblad-Toh K."/>
            <person name="Llopart A."/>
            <person name="Long M."/>
            <person name="Low L."/>
            <person name="Lozovsky E."/>
            <person name="Lu J."/>
            <person name="Luo M."/>
            <person name="Machado C.A."/>
            <person name="Makalowski W."/>
            <person name="Marzo M."/>
            <person name="Matsuda M."/>
            <person name="Matzkin L."/>
            <person name="McAllister B."/>
            <person name="McBride C.S."/>
            <person name="McKernan B."/>
            <person name="McKernan K."/>
            <person name="Mendez-Lago M."/>
            <person name="Minx P."/>
            <person name="Mollenhauer M.U."/>
            <person name="Montooth K."/>
            <person name="Mount S.M."/>
            <person name="Mu X."/>
            <person name="Myers E."/>
            <person name="Negre B."/>
            <person name="Newfeld S."/>
            <person name="Nielsen R."/>
            <person name="Noor M.A."/>
            <person name="O'Grady P."/>
            <person name="Pachter L."/>
            <person name="Papaceit M."/>
            <person name="Parisi M.J."/>
            <person name="Parisi M."/>
            <person name="Parts L."/>
            <person name="Pedersen J.S."/>
            <person name="Pesole G."/>
            <person name="Phillippy A.M."/>
            <person name="Ponting C.P."/>
            <person name="Pop M."/>
            <person name="Porcelli D."/>
            <person name="Powell J.R."/>
            <person name="Prohaska S."/>
            <person name="Pruitt K."/>
            <person name="Puig M."/>
            <person name="Quesneville H."/>
            <person name="Ram K.R."/>
            <person name="Rand D."/>
            <person name="Rasmussen M.D."/>
            <person name="Reed L.K."/>
            <person name="Reenan R."/>
            <person name="Reily A."/>
            <person name="Remington K.A."/>
            <person name="Rieger T.T."/>
            <person name="Ritchie M.G."/>
            <person name="Robin C."/>
            <person name="Rogers Y.H."/>
            <person name="Rohde C."/>
            <person name="Rozas J."/>
            <person name="Rubenfield M.J."/>
            <person name="Ruiz A."/>
            <person name="Russo S."/>
            <person name="Salzberg S.L."/>
            <person name="Sanchez-Gracia A."/>
            <person name="Saranga D.J."/>
            <person name="Sato H."/>
            <person name="Schaeffer S.W."/>
            <person name="Schatz M.C."/>
            <person name="Schlenke T."/>
            <person name="Schwartz R."/>
            <person name="Segarra C."/>
            <person name="Singh R.S."/>
            <person name="Sirot L."/>
            <person name="Sirota M."/>
            <person name="Sisneros N.B."/>
            <person name="Smith C.D."/>
            <person name="Smith T.F."/>
            <person name="Spieth J."/>
            <person name="Stage D.E."/>
            <person name="Stark A."/>
            <person name="Stephan W."/>
            <person name="Strausberg R.L."/>
            <person name="Strempel S."/>
            <person name="Sturgill D."/>
            <person name="Sutton G."/>
            <person name="Sutton G.G."/>
            <person name="Tao W."/>
            <person name="Teichmann S."/>
            <person name="Tobari Y.N."/>
            <person name="Tomimura Y."/>
            <person name="Tsolas J.M."/>
            <person name="Valente V.L."/>
            <person name="Venter E."/>
            <person name="Venter J.C."/>
            <person name="Vicario S."/>
            <person name="Vieira F.G."/>
            <person name="Vilella A.J."/>
            <person name="Villasante A."/>
            <person name="Walenz B."/>
            <person name="Wang J."/>
            <person name="Wasserman M."/>
            <person name="Watts T."/>
            <person name="Wilson D."/>
            <person name="Wilson R.K."/>
            <person name="Wing R.A."/>
            <person name="Wolfner M.F."/>
            <person name="Wong A."/>
            <person name="Wong G.K."/>
            <person name="Wu C.I."/>
            <person name="Wu G."/>
            <person name="Yamamoto D."/>
            <person name="Yang H.P."/>
            <person name="Yang S.P."/>
            <person name="Yorke J.A."/>
            <person name="Yoshida K."/>
            <person name="Zdobnov E."/>
            <person name="Zhang P."/>
            <person name="Zhang Y."/>
            <person name="Zimin A.V."/>
            <person name="Baldwin J."/>
            <person name="Abdouelleil A."/>
            <person name="Abdulkadir J."/>
            <person name="Abebe A."/>
            <person name="Abera B."/>
            <person name="Abreu J."/>
            <person name="Acer S.C."/>
            <person name="Aftuck L."/>
            <person name="Alexander A."/>
            <person name="An P."/>
            <person name="Anderson E."/>
            <person name="Anderson S."/>
            <person name="Arachi H."/>
            <person name="Azer M."/>
            <person name="Bachantsang P."/>
            <person name="Barry A."/>
            <person name="Bayul T."/>
            <person name="Berlin A."/>
            <person name="Bessette D."/>
            <person name="Bloom T."/>
            <person name="Blye J."/>
            <person name="Boguslavskiy L."/>
            <person name="Bonnet C."/>
            <person name="Boukhgalter B."/>
            <person name="Bourzgui I."/>
            <person name="Brown A."/>
            <person name="Cahill P."/>
            <person name="Channer S."/>
            <person name="Cheshatsang Y."/>
            <person name="Chuda L."/>
            <person name="Citroen M."/>
            <person name="Collymore A."/>
            <person name="Cooke P."/>
            <person name="Costello M."/>
            <person name="D'Aco K."/>
            <person name="Daza R."/>
            <person name="De Haan G."/>
            <person name="DeGray S."/>
            <person name="DeMaso C."/>
            <person name="Dhargay N."/>
            <person name="Dooley K."/>
            <person name="Dooley E."/>
            <person name="Doricent M."/>
            <person name="Dorje P."/>
            <person name="Dorjee K."/>
            <person name="Dupes A."/>
            <person name="Elong R."/>
            <person name="Falk J."/>
            <person name="Farina A."/>
            <person name="Faro S."/>
            <person name="Ferguson D."/>
            <person name="Fisher S."/>
            <person name="Foley C.D."/>
            <person name="Franke A."/>
            <person name="Friedrich D."/>
            <person name="Gadbois L."/>
            <person name="Gearin G."/>
            <person name="Gearin C.R."/>
            <person name="Giannoukos G."/>
            <person name="Goode T."/>
            <person name="Graham J."/>
            <person name="Grandbois E."/>
            <person name="Grewal S."/>
            <person name="Gyaltsen K."/>
            <person name="Hafez N."/>
            <person name="Hagos B."/>
            <person name="Hall J."/>
            <person name="Henson C."/>
            <person name="Hollinger A."/>
            <person name="Honan T."/>
            <person name="Huard M.D."/>
            <person name="Hughes L."/>
            <person name="Hurhula B."/>
            <person name="Husby M.E."/>
            <person name="Kamat A."/>
            <person name="Kanga B."/>
            <person name="Kashin S."/>
            <person name="Khazanovich D."/>
            <person name="Kisner P."/>
            <person name="Lance K."/>
            <person name="Lara M."/>
            <person name="Lee W."/>
            <person name="Lennon N."/>
            <person name="Letendre F."/>
            <person name="LeVine R."/>
            <person name="Lipovsky A."/>
            <person name="Liu X."/>
            <person name="Liu J."/>
            <person name="Liu S."/>
            <person name="Lokyitsang T."/>
            <person name="Lokyitsang Y."/>
            <person name="Lubonja R."/>
            <person name="Lui A."/>
            <person name="MacDonald P."/>
            <person name="Magnisalis V."/>
            <person name="Maru K."/>
            <person name="Matthews C."/>
            <person name="McCusker W."/>
            <person name="McDonough S."/>
            <person name="Mehta T."/>
            <person name="Meldrim J."/>
            <person name="Meneus L."/>
            <person name="Mihai O."/>
            <person name="Mihalev A."/>
            <person name="Mihova T."/>
            <person name="Mittelman R."/>
            <person name="Mlenga V."/>
            <person name="Montmayeur A."/>
            <person name="Mulrain L."/>
            <person name="Navidi A."/>
            <person name="Naylor J."/>
            <person name="Negash T."/>
            <person name="Nguyen T."/>
            <person name="Nguyen N."/>
            <person name="Nicol R."/>
            <person name="Norbu C."/>
            <person name="Norbu N."/>
            <person name="Novod N."/>
            <person name="O'Neill B."/>
            <person name="Osman S."/>
            <person name="Markiewicz E."/>
            <person name="Oyono O.L."/>
            <person name="Patti C."/>
            <person name="Phunkhang P."/>
            <person name="Pierre F."/>
            <person name="Priest M."/>
            <person name="Raghuraman S."/>
            <person name="Rege F."/>
            <person name="Reyes R."/>
            <person name="Rise C."/>
            <person name="Rogov P."/>
            <person name="Ross K."/>
            <person name="Ryan E."/>
            <person name="Settipalli S."/>
            <person name="Shea T."/>
            <person name="Sherpa N."/>
            <person name="Shi L."/>
            <person name="Shih D."/>
            <person name="Sparrow T."/>
            <person name="Spaulding J."/>
            <person name="Stalker J."/>
            <person name="Stange-Thomann N."/>
            <person name="Stavropoulos S."/>
            <person name="Stone C."/>
            <person name="Strader C."/>
            <person name="Tesfaye S."/>
            <person name="Thomson T."/>
            <person name="Thoulutsang Y."/>
            <person name="Thoulutsang D."/>
            <person name="Topham K."/>
            <person name="Topping I."/>
            <person name="Tsamla T."/>
            <person name="Vassiliev H."/>
            <person name="Vo A."/>
            <person name="Wangchuk T."/>
            <person name="Wangdi T."/>
            <person name="Weiand M."/>
            <person name="Wilkinson J."/>
            <person name="Wilson A."/>
            <person name="Yadav S."/>
            <person name="Young G."/>
            <person name="Yu Q."/>
            <person name="Zembek L."/>
            <person name="Zhong D."/>
            <person name="Zimmer A."/>
            <person name="Zwirko Z."/>
            <person name="Jaffe D.B."/>
            <person name="Alvarez P."/>
            <person name="Brockman W."/>
            <person name="Butler J."/>
            <person name="Chin C."/>
            <person name="Gnerre S."/>
            <person name="Grabherr M."/>
            <person name="Kleber M."/>
            <person name="Mauceli E."/>
            <person name="MacCallum I."/>
        </authorList>
    </citation>
    <scope>NUCLEOTIDE SEQUENCE [LARGE SCALE GENOMIC DNA]</scope>
    <source>
        <strain evidence="2">Rob3c / Tucson 14021-0248.25</strain>
    </source>
</reference>
<gene>
    <name evidence="1" type="primary">Dsec\GM14084</name>
    <name evidence="1" type="ORF">Dsec_GM14084</name>
</gene>
<sequence>MPKIHVKKPLAGLVIRNRAHKSKSVFTVSTYMCIHIDTDFGIGLALFRYHYEWPYLRSQDDSAHGVCLTLQSRFGHYF</sequence>